<organism evidence="2 3">
    <name type="scientific">Candidatus Omnitrophus magneticus</name>
    <dbReference type="NCBI Taxonomy" id="1609969"/>
    <lineage>
        <taxon>Bacteria</taxon>
        <taxon>Pseudomonadati</taxon>
        <taxon>Candidatus Omnitrophota</taxon>
        <taxon>Candidatus Omnitrophus</taxon>
    </lineage>
</organism>
<dbReference type="Gene3D" id="3.90.550.10">
    <property type="entry name" value="Spore Coat Polysaccharide Biosynthesis Protein SpsA, Chain A"/>
    <property type="match status" value="1"/>
</dbReference>
<dbReference type="GO" id="GO:0016740">
    <property type="term" value="F:transferase activity"/>
    <property type="evidence" value="ECO:0007669"/>
    <property type="project" value="UniProtKB-KW"/>
</dbReference>
<comment type="caution">
    <text evidence="2">The sequence shown here is derived from an EMBL/GenBank/DDBJ whole genome shotgun (WGS) entry which is preliminary data.</text>
</comment>
<gene>
    <name evidence="2" type="ORF">OMAG_001172</name>
</gene>
<feature type="domain" description="Glycosyltransferase 2-like" evidence="1">
    <location>
        <begin position="18"/>
        <end position="161"/>
    </location>
</feature>
<dbReference type="Pfam" id="PF00535">
    <property type="entry name" value="Glycos_transf_2"/>
    <property type="match status" value="1"/>
</dbReference>
<proteinExistence type="predicted"/>
<evidence type="ECO:0000259" key="1">
    <source>
        <dbReference type="Pfam" id="PF00535"/>
    </source>
</evidence>
<reference evidence="2 3" key="1">
    <citation type="submission" date="2015-02" db="EMBL/GenBank/DDBJ databases">
        <title>Single-cell genomics of uncultivated deep-branching MTB reveals a conserved set of magnetosome genes.</title>
        <authorList>
            <person name="Kolinko S."/>
            <person name="Richter M."/>
            <person name="Glockner F.O."/>
            <person name="Brachmann A."/>
            <person name="Schuler D."/>
        </authorList>
    </citation>
    <scope>NUCLEOTIDE SEQUENCE [LARGE SCALE GENOMIC DNA]</scope>
    <source>
        <strain evidence="2">SKK-01</strain>
    </source>
</reference>
<evidence type="ECO:0000313" key="3">
    <source>
        <dbReference type="Proteomes" id="UP000033428"/>
    </source>
</evidence>
<dbReference type="EMBL" id="JYNY01000232">
    <property type="protein sequence ID" value="KJJ84942.1"/>
    <property type="molecule type" value="Genomic_DNA"/>
</dbReference>
<protein>
    <submittedName>
        <fullName evidence="2">Family 2 glycosyl transferase</fullName>
    </submittedName>
</protein>
<name>A0A0F0CNU8_9BACT</name>
<dbReference type="InterPro" id="IPR001173">
    <property type="entry name" value="Glyco_trans_2-like"/>
</dbReference>
<keyword evidence="2" id="KW-0808">Transferase</keyword>
<dbReference type="SUPFAM" id="SSF53448">
    <property type="entry name" value="Nucleotide-diphospho-sugar transferases"/>
    <property type="match status" value="1"/>
</dbReference>
<keyword evidence="3" id="KW-1185">Reference proteome</keyword>
<dbReference type="Proteomes" id="UP000033428">
    <property type="component" value="Unassembled WGS sequence"/>
</dbReference>
<dbReference type="AlphaFoldDB" id="A0A0F0CNU8"/>
<dbReference type="InterPro" id="IPR029044">
    <property type="entry name" value="Nucleotide-diphossugar_trans"/>
</dbReference>
<evidence type="ECO:0000313" key="2">
    <source>
        <dbReference type="EMBL" id="KJJ84942.1"/>
    </source>
</evidence>
<accession>A0A0F0CNU8</accession>
<sequence length="292" mass="33885">MNKKNNIAIMGVIFPLLEKYLHDALDSFNSQTKKDFDVILLNDGFKNIEAYKSKYDLNIIEVSVSGTPAEIRFNGLKMLKSAGYENIIFADMDDFYSENRVEKTSEFLKNFDIVINDLTVMFEHGDIEPAYLSRRIKDMTPIDLSFVMNKNICGFTNTAIRTSCLKELPEFNKNLTAVDWYLYSYLIKSGVNAVFTDETTSFYRIYEGNTTGLNGVITEKKIERGIEAKLSNYAALSAYDLKWHILFDRFLAFSEKMKDGSYKKKYFESVKNISIFHPFWWEEIKLPEELNL</sequence>